<evidence type="ECO:0000256" key="2">
    <source>
        <dbReference type="ARBA" id="ARBA00022801"/>
    </source>
</evidence>
<gene>
    <name evidence="5" type="ORF">EDD28_2882</name>
</gene>
<dbReference type="AlphaFoldDB" id="A0A3N2D1E4"/>
<dbReference type="PANTHER" id="PTHR10353">
    <property type="entry name" value="GLYCOSYL HYDROLASE"/>
    <property type="match status" value="1"/>
</dbReference>
<reference evidence="5 6" key="1">
    <citation type="submission" date="2018-11" db="EMBL/GenBank/DDBJ databases">
        <title>Sequencing the genomes of 1000 actinobacteria strains.</title>
        <authorList>
            <person name="Klenk H.-P."/>
        </authorList>
    </citation>
    <scope>NUCLEOTIDE SEQUENCE [LARGE SCALE GENOMIC DNA]</scope>
    <source>
        <strain evidence="5 6">DSM 13521</strain>
    </source>
</reference>
<dbReference type="Gene3D" id="3.20.20.80">
    <property type="entry name" value="Glycosidases"/>
    <property type="match status" value="2"/>
</dbReference>
<dbReference type="PANTHER" id="PTHR10353:SF36">
    <property type="entry name" value="LP05116P"/>
    <property type="match status" value="1"/>
</dbReference>
<accession>A0A3N2D1E4</accession>
<evidence type="ECO:0000256" key="4">
    <source>
        <dbReference type="RuleBase" id="RU003690"/>
    </source>
</evidence>
<protein>
    <submittedName>
        <fullName evidence="5">Beta-glucosidase</fullName>
    </submittedName>
</protein>
<sequence length="390" mass="43463">MTTIQFPADFLWGASTAAHQIEGNNLNSDWWQREVEPGSRLAERSGDAADSYHRYRDDIDMLAASGLRSYRFSVEWARIEPERGMVSRAELAHYRRMIQYCLDAGVTPLVTLHHFTNPRWFVRDGGWLDPGAPDLFARYVETVLPILDGVSHVFTINEPNILAMMIGGEKGEEQLQAGALPAPDPVATEHLIAAHRRAVDLVRTTGIPVGWPVAPQQFFADPGAEEVLRAYAHPRETVFLEAARGDDFVAVQAYTRTRITLDGPQPAPEGAEVTLTGWEYYPPAIAEAARLGHEITGLPVLVSENGIATADDARRIDYTRDALRHLHEAMEEGTPILGYLHWSLLDNYEWGSFRPTFGLASWSPETFERLPKPSLAWLGGVARDGRLDVD</sequence>
<dbReference type="OrthoDB" id="9765195at2"/>
<dbReference type="RefSeq" id="WP_123740928.1">
    <property type="nucleotide sequence ID" value="NZ_RKHQ01000002.1"/>
</dbReference>
<organism evidence="5 6">
    <name type="scientific">Salana multivorans</name>
    <dbReference type="NCBI Taxonomy" id="120377"/>
    <lineage>
        <taxon>Bacteria</taxon>
        <taxon>Bacillati</taxon>
        <taxon>Actinomycetota</taxon>
        <taxon>Actinomycetes</taxon>
        <taxon>Micrococcales</taxon>
        <taxon>Beutenbergiaceae</taxon>
        <taxon>Salana</taxon>
    </lineage>
</organism>
<keyword evidence="6" id="KW-1185">Reference proteome</keyword>
<proteinExistence type="inferred from homology"/>
<keyword evidence="2" id="KW-0378">Hydrolase</keyword>
<name>A0A3N2D1E4_9MICO</name>
<dbReference type="GO" id="GO:0008422">
    <property type="term" value="F:beta-glucosidase activity"/>
    <property type="evidence" value="ECO:0007669"/>
    <property type="project" value="TreeGrafter"/>
</dbReference>
<dbReference type="GO" id="GO:0016052">
    <property type="term" value="P:carbohydrate catabolic process"/>
    <property type="evidence" value="ECO:0007669"/>
    <property type="project" value="TreeGrafter"/>
</dbReference>
<dbReference type="GO" id="GO:0005829">
    <property type="term" value="C:cytosol"/>
    <property type="evidence" value="ECO:0007669"/>
    <property type="project" value="TreeGrafter"/>
</dbReference>
<dbReference type="SUPFAM" id="SSF51445">
    <property type="entry name" value="(Trans)glycosidases"/>
    <property type="match status" value="1"/>
</dbReference>
<evidence type="ECO:0000313" key="6">
    <source>
        <dbReference type="Proteomes" id="UP000275356"/>
    </source>
</evidence>
<evidence type="ECO:0000256" key="1">
    <source>
        <dbReference type="ARBA" id="ARBA00010838"/>
    </source>
</evidence>
<evidence type="ECO:0000313" key="5">
    <source>
        <dbReference type="EMBL" id="ROR93468.1"/>
    </source>
</evidence>
<dbReference type="InterPro" id="IPR017853">
    <property type="entry name" value="GH"/>
</dbReference>
<dbReference type="InterPro" id="IPR001360">
    <property type="entry name" value="Glyco_hydro_1"/>
</dbReference>
<comment type="similarity">
    <text evidence="1 4">Belongs to the glycosyl hydrolase 1 family.</text>
</comment>
<dbReference type="Proteomes" id="UP000275356">
    <property type="component" value="Unassembled WGS sequence"/>
</dbReference>
<comment type="caution">
    <text evidence="5">The sequence shown here is derived from an EMBL/GenBank/DDBJ whole genome shotgun (WGS) entry which is preliminary data.</text>
</comment>
<dbReference type="Pfam" id="PF00232">
    <property type="entry name" value="Glyco_hydro_1"/>
    <property type="match status" value="2"/>
</dbReference>
<dbReference type="PRINTS" id="PR00131">
    <property type="entry name" value="GLHYDRLASE1"/>
</dbReference>
<dbReference type="EMBL" id="RKHQ01000002">
    <property type="protein sequence ID" value="ROR93468.1"/>
    <property type="molecule type" value="Genomic_DNA"/>
</dbReference>
<keyword evidence="3" id="KW-0326">Glycosidase</keyword>
<evidence type="ECO:0000256" key="3">
    <source>
        <dbReference type="ARBA" id="ARBA00023295"/>
    </source>
</evidence>